<keyword evidence="5" id="KW-1185">Reference proteome</keyword>
<name>A0A0W0Z8S4_LEGSP</name>
<dbReference type="AlphaFoldDB" id="A0A0W0Z8S4"/>
<gene>
    <name evidence="4" type="ORF">Lspi_0607</name>
</gene>
<feature type="domain" description="Solute-binding protein family 3/N-terminal" evidence="3">
    <location>
        <begin position="20"/>
        <end position="241"/>
    </location>
</feature>
<reference evidence="4 5" key="1">
    <citation type="submission" date="2015-11" db="EMBL/GenBank/DDBJ databases">
        <title>Genomic analysis of 38 Legionella species identifies large and diverse effector repertoires.</title>
        <authorList>
            <person name="Burstein D."/>
            <person name="Amaro F."/>
            <person name="Zusman T."/>
            <person name="Lifshitz Z."/>
            <person name="Cohen O."/>
            <person name="Gilbert J.A."/>
            <person name="Pupko T."/>
            <person name="Shuman H.A."/>
            <person name="Segal G."/>
        </authorList>
    </citation>
    <scope>NUCLEOTIDE SEQUENCE [LARGE SCALE GENOMIC DNA]</scope>
    <source>
        <strain evidence="4 5">Mt.St.Helens-9</strain>
    </source>
</reference>
<dbReference type="OrthoDB" id="5650461at2"/>
<accession>A0A0W0Z8S4</accession>
<comment type="caution">
    <text evidence="4">The sequence shown here is derived from an EMBL/GenBank/DDBJ whole genome shotgun (WGS) entry which is preliminary data.</text>
</comment>
<dbReference type="Gene3D" id="3.40.190.10">
    <property type="entry name" value="Periplasmic binding protein-like II"/>
    <property type="match status" value="2"/>
</dbReference>
<dbReference type="STRING" id="452.Lspi_0607"/>
<dbReference type="Pfam" id="PF00497">
    <property type="entry name" value="SBP_bac_3"/>
    <property type="match status" value="1"/>
</dbReference>
<dbReference type="RefSeq" id="WP_058482552.1">
    <property type="nucleotide sequence ID" value="NZ_CAAAII010000009.1"/>
</dbReference>
<dbReference type="EMBL" id="LNYX01000006">
    <property type="protein sequence ID" value="KTD65533.1"/>
    <property type="molecule type" value="Genomic_DNA"/>
</dbReference>
<evidence type="ECO:0000313" key="5">
    <source>
        <dbReference type="Proteomes" id="UP000054877"/>
    </source>
</evidence>
<evidence type="ECO:0000256" key="1">
    <source>
        <dbReference type="ARBA" id="ARBA00010333"/>
    </source>
</evidence>
<organism evidence="4 5">
    <name type="scientific">Legionella spiritensis</name>
    <dbReference type="NCBI Taxonomy" id="452"/>
    <lineage>
        <taxon>Bacteria</taxon>
        <taxon>Pseudomonadati</taxon>
        <taxon>Pseudomonadota</taxon>
        <taxon>Gammaproteobacteria</taxon>
        <taxon>Legionellales</taxon>
        <taxon>Legionellaceae</taxon>
        <taxon>Legionella</taxon>
    </lineage>
</organism>
<dbReference type="PANTHER" id="PTHR35936:SF19">
    <property type="entry name" value="AMINO-ACID-BINDING PROTEIN YXEM-RELATED"/>
    <property type="match status" value="1"/>
</dbReference>
<sequence length="241" mass="26743">MKFLAFIILFLSSIVADSKPVTIGVMEYAPPFSSITNDGLNCYGFTVDISNAICNQLKIECSFKLILLSNQLQLLNDGTIDLAASVNPIIAESEGQYLFSLPYFPSDGRFITVSTGNINSVNDLKNKKIGVLKNTLYDVLIQQGNYTFDNIKQYQKFSDLIDGLATHEVDAIFLNNKVAEYLINNVAMNFKLVGDKIPIGQGYGFLALEKNKQLIKAINSGLLSIQADGTYIKIYNRYFSN</sequence>
<protein>
    <submittedName>
        <fullName evidence="4">Glutamine ABC transporter</fullName>
    </submittedName>
</protein>
<dbReference type="InterPro" id="IPR001638">
    <property type="entry name" value="Solute-binding_3/MltF_N"/>
</dbReference>
<dbReference type="PANTHER" id="PTHR35936">
    <property type="entry name" value="MEMBRANE-BOUND LYTIC MUREIN TRANSGLYCOSYLASE F"/>
    <property type="match status" value="1"/>
</dbReference>
<dbReference type="SMART" id="SM00062">
    <property type="entry name" value="PBPb"/>
    <property type="match status" value="1"/>
</dbReference>
<evidence type="ECO:0000313" key="4">
    <source>
        <dbReference type="EMBL" id="KTD65533.1"/>
    </source>
</evidence>
<evidence type="ECO:0000256" key="2">
    <source>
        <dbReference type="ARBA" id="ARBA00022729"/>
    </source>
</evidence>
<dbReference type="SUPFAM" id="SSF53850">
    <property type="entry name" value="Periplasmic binding protein-like II"/>
    <property type="match status" value="1"/>
</dbReference>
<keyword evidence="2" id="KW-0732">Signal</keyword>
<evidence type="ECO:0000259" key="3">
    <source>
        <dbReference type="SMART" id="SM00062"/>
    </source>
</evidence>
<dbReference type="Proteomes" id="UP000054877">
    <property type="component" value="Unassembled WGS sequence"/>
</dbReference>
<comment type="similarity">
    <text evidence="1">Belongs to the bacterial solute-binding protein 3 family.</text>
</comment>
<dbReference type="PATRIC" id="fig|452.5.peg.665"/>
<proteinExistence type="inferred from homology"/>